<proteinExistence type="predicted"/>
<reference evidence="2" key="2">
    <citation type="submission" date="2023-06" db="EMBL/GenBank/DDBJ databases">
        <authorList>
            <person name="Swenson N.G."/>
            <person name="Wegrzyn J.L."/>
            <person name="Mcevoy S.L."/>
        </authorList>
    </citation>
    <scope>NUCLEOTIDE SEQUENCE</scope>
    <source>
        <strain evidence="2">NS2018</strain>
        <tissue evidence="2">Leaf</tissue>
    </source>
</reference>
<evidence type="ECO:0000256" key="1">
    <source>
        <dbReference type="SAM" id="MobiDB-lite"/>
    </source>
</evidence>
<dbReference type="AlphaFoldDB" id="A0AA39VT38"/>
<reference evidence="2" key="1">
    <citation type="journal article" date="2022" name="Plant J.">
        <title>Strategies of tolerance reflected in two North American maple genomes.</title>
        <authorList>
            <person name="McEvoy S.L."/>
            <person name="Sezen U.U."/>
            <person name="Trouern-Trend A."/>
            <person name="McMahon S.M."/>
            <person name="Schaberg P.G."/>
            <person name="Yang J."/>
            <person name="Wegrzyn J.L."/>
            <person name="Swenson N.G."/>
        </authorList>
    </citation>
    <scope>NUCLEOTIDE SEQUENCE</scope>
    <source>
        <strain evidence="2">NS2018</strain>
    </source>
</reference>
<comment type="caution">
    <text evidence="2">The sequence shown here is derived from an EMBL/GenBank/DDBJ whole genome shotgun (WGS) entry which is preliminary data.</text>
</comment>
<evidence type="ECO:0000313" key="2">
    <source>
        <dbReference type="EMBL" id="KAK0591732.1"/>
    </source>
</evidence>
<dbReference type="EMBL" id="JAUESC010000380">
    <property type="protein sequence ID" value="KAK0591732.1"/>
    <property type="molecule type" value="Genomic_DNA"/>
</dbReference>
<feature type="compositionally biased region" description="Basic and acidic residues" evidence="1">
    <location>
        <begin position="84"/>
        <end position="96"/>
    </location>
</feature>
<evidence type="ECO:0000313" key="3">
    <source>
        <dbReference type="Proteomes" id="UP001168877"/>
    </source>
</evidence>
<feature type="region of interest" description="Disordered" evidence="1">
    <location>
        <begin position="77"/>
        <end position="103"/>
    </location>
</feature>
<dbReference type="Proteomes" id="UP001168877">
    <property type="component" value="Unassembled WGS sequence"/>
</dbReference>
<feature type="region of interest" description="Disordered" evidence="1">
    <location>
        <begin position="1"/>
        <end position="24"/>
    </location>
</feature>
<keyword evidence="3" id="KW-1185">Reference proteome</keyword>
<organism evidence="2 3">
    <name type="scientific">Acer saccharum</name>
    <name type="common">Sugar maple</name>
    <dbReference type="NCBI Taxonomy" id="4024"/>
    <lineage>
        <taxon>Eukaryota</taxon>
        <taxon>Viridiplantae</taxon>
        <taxon>Streptophyta</taxon>
        <taxon>Embryophyta</taxon>
        <taxon>Tracheophyta</taxon>
        <taxon>Spermatophyta</taxon>
        <taxon>Magnoliopsida</taxon>
        <taxon>eudicotyledons</taxon>
        <taxon>Gunneridae</taxon>
        <taxon>Pentapetalae</taxon>
        <taxon>rosids</taxon>
        <taxon>malvids</taxon>
        <taxon>Sapindales</taxon>
        <taxon>Sapindaceae</taxon>
        <taxon>Hippocastanoideae</taxon>
        <taxon>Acereae</taxon>
        <taxon>Acer</taxon>
    </lineage>
</organism>
<sequence>MAGKGDGSDSRYSQGPPGNELEDDATLNVADVTLTTADQSTAIAVDLSTTEGLTSPHNLPTPNQQTARLCSTVVVPTPDAPLKMGRDSTDKPETLSKNKPVVA</sequence>
<gene>
    <name evidence="2" type="ORF">LWI29_007105</name>
</gene>
<accession>A0AA39VT38</accession>
<protein>
    <submittedName>
        <fullName evidence="2">Uncharacterized protein</fullName>
    </submittedName>
</protein>
<name>A0AA39VT38_ACESA</name>